<evidence type="ECO:0000313" key="5">
    <source>
        <dbReference type="Proteomes" id="UP000030004"/>
    </source>
</evidence>
<evidence type="ECO:0000256" key="1">
    <source>
        <dbReference type="ARBA" id="ARBA00009013"/>
    </source>
</evidence>
<dbReference type="OrthoDB" id="9796076at2"/>
<evidence type="ECO:0000313" key="4">
    <source>
        <dbReference type="EMBL" id="KGM49845.1"/>
    </source>
</evidence>
<dbReference type="Proteomes" id="UP000030004">
    <property type="component" value="Unassembled WGS sequence"/>
</dbReference>
<dbReference type="EMBL" id="AQQX01000002">
    <property type="protein sequence ID" value="KGM49845.1"/>
    <property type="molecule type" value="Genomic_DNA"/>
</dbReference>
<dbReference type="InterPro" id="IPR002645">
    <property type="entry name" value="STAS_dom"/>
</dbReference>
<dbReference type="SUPFAM" id="SSF52091">
    <property type="entry name" value="SpoIIaa-like"/>
    <property type="match status" value="1"/>
</dbReference>
<sequence>MNLTSERIGDCLIIRVGEPRIDAAVAIRFKDRMRDLTADAATRTVLDLSEVDFIDSSGLGAIVASMKQMPDGVSLDLSGLMPNVEKVFRLTRMDTVFTIHQSAESALQDRAC</sequence>
<organism evidence="4 5">
    <name type="scientific">Pseudooceanicola atlanticus</name>
    <dbReference type="NCBI Taxonomy" id="1461694"/>
    <lineage>
        <taxon>Bacteria</taxon>
        <taxon>Pseudomonadati</taxon>
        <taxon>Pseudomonadota</taxon>
        <taxon>Alphaproteobacteria</taxon>
        <taxon>Rhodobacterales</taxon>
        <taxon>Paracoccaceae</taxon>
        <taxon>Pseudooceanicola</taxon>
    </lineage>
</organism>
<name>A0A0A0EHU1_9RHOB</name>
<dbReference type="NCBIfam" id="TIGR00377">
    <property type="entry name" value="ant_ant_sig"/>
    <property type="match status" value="1"/>
</dbReference>
<dbReference type="InterPro" id="IPR036513">
    <property type="entry name" value="STAS_dom_sf"/>
</dbReference>
<feature type="domain" description="STAS" evidence="3">
    <location>
        <begin position="21"/>
        <end position="110"/>
    </location>
</feature>
<evidence type="ECO:0000259" key="3">
    <source>
        <dbReference type="PROSITE" id="PS50801"/>
    </source>
</evidence>
<dbReference type="PROSITE" id="PS50801">
    <property type="entry name" value="STAS"/>
    <property type="match status" value="1"/>
</dbReference>
<dbReference type="CDD" id="cd07043">
    <property type="entry name" value="STAS_anti-anti-sigma_factors"/>
    <property type="match status" value="1"/>
</dbReference>
<protein>
    <recommendedName>
        <fullName evidence="2">Anti-sigma factor antagonist</fullName>
    </recommendedName>
</protein>
<dbReference type="STRING" id="1461694.ATO9_07495"/>
<dbReference type="AlphaFoldDB" id="A0A0A0EHU1"/>
<dbReference type="eggNOG" id="COG1366">
    <property type="taxonomic scope" value="Bacteria"/>
</dbReference>
<keyword evidence="5" id="KW-1185">Reference proteome</keyword>
<dbReference type="GO" id="GO:0043856">
    <property type="term" value="F:anti-sigma factor antagonist activity"/>
    <property type="evidence" value="ECO:0007669"/>
    <property type="project" value="InterPro"/>
</dbReference>
<comment type="caution">
    <text evidence="4">The sequence shown here is derived from an EMBL/GenBank/DDBJ whole genome shotgun (WGS) entry which is preliminary data.</text>
</comment>
<accession>A0A0A0EHU1</accession>
<dbReference type="InterPro" id="IPR003658">
    <property type="entry name" value="Anti-sigma_ant"/>
</dbReference>
<proteinExistence type="inferred from homology"/>
<reference evidence="4 5" key="1">
    <citation type="journal article" date="2015" name="Antonie Van Leeuwenhoek">
        <title>Pseudooceanicola atlanticus gen. nov. sp. nov., isolated from surface seawater of the Atlantic Ocean and reclassification of Oceanicola batsensis, Oceanicola marinus, Oceanicola nitratireducens, Oceanicola nanhaiensis, Oceanicola antarcticus and Oceanicola flagellatus, as Pseudooceanicola batsensis comb. nov., Pseudooceanicola marinus comb. nov., Pseudooceanicola nitratireducens comb. nov., Pseudooceanicola nanhaiensis comb. nov., Pseudooceanicola antarcticus comb. nov., and Pseudooceanicola flagellatus comb. nov.</title>
        <authorList>
            <person name="Lai Q."/>
            <person name="Li G."/>
            <person name="Liu X."/>
            <person name="Du Y."/>
            <person name="Sun F."/>
            <person name="Shao Z."/>
        </authorList>
    </citation>
    <scope>NUCLEOTIDE SEQUENCE [LARGE SCALE GENOMIC DNA]</scope>
    <source>
        <strain evidence="4 5">22II-s11g</strain>
    </source>
</reference>
<dbReference type="RefSeq" id="WP_043747245.1">
    <property type="nucleotide sequence ID" value="NZ_AQQX01000002.1"/>
</dbReference>
<dbReference type="PANTHER" id="PTHR33495:SF2">
    <property type="entry name" value="ANTI-SIGMA FACTOR ANTAGONIST TM_1081-RELATED"/>
    <property type="match status" value="1"/>
</dbReference>
<gene>
    <name evidence="4" type="ORF">ATO9_07495</name>
</gene>
<evidence type="ECO:0000256" key="2">
    <source>
        <dbReference type="RuleBase" id="RU003749"/>
    </source>
</evidence>
<dbReference type="PANTHER" id="PTHR33495">
    <property type="entry name" value="ANTI-SIGMA FACTOR ANTAGONIST TM_1081-RELATED-RELATED"/>
    <property type="match status" value="1"/>
</dbReference>
<comment type="similarity">
    <text evidence="1 2">Belongs to the anti-sigma-factor antagonist family.</text>
</comment>
<dbReference type="Gene3D" id="3.30.750.24">
    <property type="entry name" value="STAS domain"/>
    <property type="match status" value="1"/>
</dbReference>
<dbReference type="Pfam" id="PF01740">
    <property type="entry name" value="STAS"/>
    <property type="match status" value="1"/>
</dbReference>